<feature type="compositionally biased region" description="Pro residues" evidence="1">
    <location>
        <begin position="1"/>
        <end position="10"/>
    </location>
</feature>
<gene>
    <name evidence="2" type="ORF">L484_017335</name>
</gene>
<evidence type="ECO:0000313" key="2">
    <source>
        <dbReference type="EMBL" id="EXB89369.1"/>
    </source>
</evidence>
<keyword evidence="3" id="KW-1185">Reference proteome</keyword>
<evidence type="ECO:0000313" key="3">
    <source>
        <dbReference type="Proteomes" id="UP000030645"/>
    </source>
</evidence>
<reference evidence="3" key="1">
    <citation type="submission" date="2013-01" db="EMBL/GenBank/DDBJ databases">
        <title>Draft Genome Sequence of a Mulberry Tree, Morus notabilis C.K. Schneid.</title>
        <authorList>
            <person name="He N."/>
            <person name="Zhao S."/>
        </authorList>
    </citation>
    <scope>NUCLEOTIDE SEQUENCE</scope>
</reference>
<sequence>MKSQPRPRPPIDLQSDSHLPFVEANNRGSRPTPSDHLCTLPSTLLPPHNNVGNVMEIDM</sequence>
<dbReference type="AlphaFoldDB" id="W9RRN5"/>
<accession>W9RRN5</accession>
<proteinExistence type="predicted"/>
<feature type="region of interest" description="Disordered" evidence="1">
    <location>
        <begin position="1"/>
        <end position="36"/>
    </location>
</feature>
<name>W9RRN5_9ROSA</name>
<dbReference type="Proteomes" id="UP000030645">
    <property type="component" value="Unassembled WGS sequence"/>
</dbReference>
<dbReference type="EMBL" id="KE345006">
    <property type="protein sequence ID" value="EXB89369.1"/>
    <property type="molecule type" value="Genomic_DNA"/>
</dbReference>
<protein>
    <submittedName>
        <fullName evidence="2">Uncharacterized protein</fullName>
    </submittedName>
</protein>
<evidence type="ECO:0000256" key="1">
    <source>
        <dbReference type="SAM" id="MobiDB-lite"/>
    </source>
</evidence>
<organism evidence="2 3">
    <name type="scientific">Morus notabilis</name>
    <dbReference type="NCBI Taxonomy" id="981085"/>
    <lineage>
        <taxon>Eukaryota</taxon>
        <taxon>Viridiplantae</taxon>
        <taxon>Streptophyta</taxon>
        <taxon>Embryophyta</taxon>
        <taxon>Tracheophyta</taxon>
        <taxon>Spermatophyta</taxon>
        <taxon>Magnoliopsida</taxon>
        <taxon>eudicotyledons</taxon>
        <taxon>Gunneridae</taxon>
        <taxon>Pentapetalae</taxon>
        <taxon>rosids</taxon>
        <taxon>fabids</taxon>
        <taxon>Rosales</taxon>
        <taxon>Moraceae</taxon>
        <taxon>Moreae</taxon>
        <taxon>Morus</taxon>
    </lineage>
</organism>